<keyword evidence="3" id="KW-1185">Reference proteome</keyword>
<sequence>MDDTSALPPPYHELDWNTSANNSSIKSNNFRVPRKPIHAERPRTAPSRNQNAPPPIDFEEFKRLKQSHLQTPPPPPPPPIRYSPAPARQDLLLNTSVHNNLIDPHTYYSPASIEPLSRGISSLNTLSPPSTLRSSRSASHVLTTESLRSSQSSNSSFIQEAFREARHFAGGLITHPVESTKHFSILRHSHGLVFYQGANTTLAISIFSDQPLPPDRTIWLQSKGWSGKTGMRAKAFMGRNGNWINVTPSLSVGSEQLKSTDERAWQRDITHFRKKPKSNIQQYHILRETAVVRIPEEAEDGYFQLVLCLGLSKQKVLCPSPVFRILSASTNPGSMRGASMTTLPLEIGVIALGTYARNTAGRVVGPVATIVQTRVQKLMPSWVTQQATAAAFGVLNPPVGNADTNGSQSRDQPTFAPTTRDAILEEGPHAPFPLRFIANTELAKVGIEQFSMPSMAVTGLAAQIAQKLSGFYLGWARFLKQPIMGSSKSGDVTWYQAVISASPTVAQTPVTKTVIIRLTRDYEEWCPERRVIEVRILGLIRPDDPLQRDALRKGLQARDEAAAEAAMLAEVNDIMFAENILDHPAWNPEAAPRTNFRPGTSGGQSIRLTAHRQISKVPFHKIGVRSPLEGAGVDDTPFAANGYFVTR</sequence>
<dbReference type="EMBL" id="FJVC01000669">
    <property type="protein sequence ID" value="CZT53032.1"/>
    <property type="molecule type" value="Genomic_DNA"/>
</dbReference>
<name>A0A1E1MVC1_RHYSE</name>
<gene>
    <name evidence="2" type="ORF">RSE6_14463</name>
</gene>
<dbReference type="Proteomes" id="UP000177625">
    <property type="component" value="Unassembled WGS sequence"/>
</dbReference>
<dbReference type="AlphaFoldDB" id="A0A1E1MVC1"/>
<feature type="region of interest" description="Disordered" evidence="1">
    <location>
        <begin position="1"/>
        <end position="85"/>
    </location>
</feature>
<accession>A0A1E1MVC1</accession>
<feature type="compositionally biased region" description="Pro residues" evidence="1">
    <location>
        <begin position="71"/>
        <end position="81"/>
    </location>
</feature>
<evidence type="ECO:0000313" key="3">
    <source>
        <dbReference type="Proteomes" id="UP000177625"/>
    </source>
</evidence>
<proteinExistence type="predicted"/>
<evidence type="ECO:0000313" key="2">
    <source>
        <dbReference type="EMBL" id="CZT53032.1"/>
    </source>
</evidence>
<evidence type="ECO:0008006" key="4">
    <source>
        <dbReference type="Google" id="ProtNLM"/>
    </source>
</evidence>
<evidence type="ECO:0000256" key="1">
    <source>
        <dbReference type="SAM" id="MobiDB-lite"/>
    </source>
</evidence>
<feature type="compositionally biased region" description="Polar residues" evidence="1">
    <location>
        <begin position="16"/>
        <end position="30"/>
    </location>
</feature>
<reference evidence="3" key="1">
    <citation type="submission" date="2016-03" db="EMBL/GenBank/DDBJ databases">
        <authorList>
            <person name="Guldener U."/>
        </authorList>
    </citation>
    <scope>NUCLEOTIDE SEQUENCE [LARGE SCALE GENOMIC DNA]</scope>
</reference>
<protein>
    <recommendedName>
        <fullName evidence="4">LipA and NB-ARC domain protein</fullName>
    </recommendedName>
</protein>
<organism evidence="2 3">
    <name type="scientific">Rhynchosporium secalis</name>
    <name type="common">Barley scald fungus</name>
    <dbReference type="NCBI Taxonomy" id="38038"/>
    <lineage>
        <taxon>Eukaryota</taxon>
        <taxon>Fungi</taxon>
        <taxon>Dikarya</taxon>
        <taxon>Ascomycota</taxon>
        <taxon>Pezizomycotina</taxon>
        <taxon>Leotiomycetes</taxon>
        <taxon>Helotiales</taxon>
        <taxon>Ploettnerulaceae</taxon>
        <taxon>Rhynchosporium</taxon>
    </lineage>
</organism>